<feature type="domain" description="Fe2OG dioxygenase" evidence="2">
    <location>
        <begin position="132"/>
        <end position="230"/>
    </location>
</feature>
<reference evidence="4" key="3">
    <citation type="submission" date="2011-05" db="EMBL/GenBank/DDBJ databases">
        <title>Complete sequence of Methylomonas methanica MC09.</title>
        <authorList>
            <consortium name="US DOE Joint Genome Institute"/>
            <person name="Lucas S."/>
            <person name="Han J."/>
            <person name="Lapidus A."/>
            <person name="Cheng J.-F."/>
            <person name="Goodwin L."/>
            <person name="Pitluck S."/>
            <person name="Peters L."/>
            <person name="Mikhailova N."/>
            <person name="Teshima H."/>
            <person name="Han C."/>
            <person name="Tapia R."/>
            <person name="Land M."/>
            <person name="Hauser L."/>
            <person name="Kyrpides N."/>
            <person name="Ivanova N."/>
            <person name="Pagani I."/>
            <person name="Stein L."/>
            <person name="Woyke T."/>
        </authorList>
    </citation>
    <scope>NUCLEOTIDE SEQUENCE [LARGE SCALE GENOMIC DNA]</scope>
    <source>
        <strain evidence="4">MC09</strain>
    </source>
</reference>
<dbReference type="AlphaFoldDB" id="F9ZW70"/>
<accession>F9ZW70</accession>
<evidence type="ECO:0000259" key="2">
    <source>
        <dbReference type="PROSITE" id="PS51471"/>
    </source>
</evidence>
<dbReference type="PANTHER" id="PTHR12117">
    <property type="entry name" value="HISTONE ACETYLTRANSFERASE COMPLEX"/>
    <property type="match status" value="1"/>
</dbReference>
<dbReference type="PANTHER" id="PTHR12117:SF0">
    <property type="entry name" value="PROLYL 3-HYDROXYLASE OGFOD1"/>
    <property type="match status" value="1"/>
</dbReference>
<dbReference type="OrthoDB" id="9783171at2"/>
<dbReference type="GO" id="GO:0005737">
    <property type="term" value="C:cytoplasm"/>
    <property type="evidence" value="ECO:0007669"/>
    <property type="project" value="TreeGrafter"/>
</dbReference>
<dbReference type="GO" id="GO:0031543">
    <property type="term" value="F:peptidyl-proline dioxygenase activity"/>
    <property type="evidence" value="ECO:0007669"/>
    <property type="project" value="TreeGrafter"/>
</dbReference>
<dbReference type="EMBL" id="CP002738">
    <property type="protein sequence ID" value="AEG02041.1"/>
    <property type="molecule type" value="Genomic_DNA"/>
</dbReference>
<comment type="similarity">
    <text evidence="1">Belongs to the iron/ascorbate-dependent oxidoreductase family.</text>
</comment>
<dbReference type="InterPro" id="IPR005123">
    <property type="entry name" value="Oxoglu/Fe-dep_dioxygenase_dom"/>
</dbReference>
<proteinExistence type="inferred from homology"/>
<keyword evidence="1" id="KW-0479">Metal-binding</keyword>
<dbReference type="Gene3D" id="2.60.120.620">
    <property type="entry name" value="q2cbj1_9rhob like domain"/>
    <property type="match status" value="1"/>
</dbReference>
<keyword evidence="1" id="KW-0560">Oxidoreductase</keyword>
<dbReference type="RefSeq" id="WP_013820259.1">
    <property type="nucleotide sequence ID" value="NC_015572.1"/>
</dbReference>
<keyword evidence="4" id="KW-1185">Reference proteome</keyword>
<gene>
    <name evidence="3" type="ordered locus">Metme_3680</name>
</gene>
<evidence type="ECO:0000313" key="4">
    <source>
        <dbReference type="Proteomes" id="UP000008888"/>
    </source>
</evidence>
<evidence type="ECO:0000313" key="3">
    <source>
        <dbReference type="EMBL" id="AEG02041.1"/>
    </source>
</evidence>
<dbReference type="InterPro" id="IPR044862">
    <property type="entry name" value="Pro_4_hyd_alph_FE2OG_OXY"/>
</dbReference>
<dbReference type="Proteomes" id="UP000008888">
    <property type="component" value="Chromosome"/>
</dbReference>
<dbReference type="STRING" id="857087.Metme_3680"/>
<dbReference type="InterPro" id="IPR051842">
    <property type="entry name" value="uS12_prolyl_hydroxylase"/>
</dbReference>
<dbReference type="eggNOG" id="COG3751">
    <property type="taxonomic scope" value="Bacteria"/>
</dbReference>
<dbReference type="KEGG" id="mmt:Metme_3680"/>
<reference evidence="3 4" key="1">
    <citation type="journal article" date="2011" name="J. Bacteriol.">
        <title>Complete Genome Sequence of the Aerobic Marine Methanotroph Methylomonas methanica MC09.</title>
        <authorList>
            <person name="Boden R."/>
            <person name="Cunliffe M."/>
            <person name="Scanlan J."/>
            <person name="Moussard H."/>
            <person name="Kits K.D."/>
            <person name="Klotz M.G."/>
            <person name="Jetten M.S."/>
            <person name="Vuilleumier S."/>
            <person name="Han J."/>
            <person name="Peters L."/>
            <person name="Mikhailova N."/>
            <person name="Teshima H."/>
            <person name="Tapia R."/>
            <person name="Kyrpides N."/>
            <person name="Ivanova N."/>
            <person name="Pagani I."/>
            <person name="Cheng J.F."/>
            <person name="Goodwin L."/>
            <person name="Han C."/>
            <person name="Hauser L."/>
            <person name="Land M.L."/>
            <person name="Lapidus A."/>
            <person name="Lucas S."/>
            <person name="Pitluck S."/>
            <person name="Woyke T."/>
            <person name="Stein L."/>
            <person name="Murrell J.C."/>
        </authorList>
    </citation>
    <scope>NUCLEOTIDE SEQUENCE [LARGE SCALE GENOMIC DNA]</scope>
    <source>
        <strain evidence="3 4">MC09</strain>
    </source>
</reference>
<name>F9ZW70_METMM</name>
<dbReference type="GO" id="GO:0046872">
    <property type="term" value="F:metal ion binding"/>
    <property type="evidence" value="ECO:0007669"/>
    <property type="project" value="UniProtKB-KW"/>
</dbReference>
<dbReference type="HOGENOM" id="CLU_1203702_0_0_6"/>
<organism evidence="3 4">
    <name type="scientific">Methylomonas methanica (strain DSM 25384 / MC09)</name>
    <dbReference type="NCBI Taxonomy" id="857087"/>
    <lineage>
        <taxon>Bacteria</taxon>
        <taxon>Pseudomonadati</taxon>
        <taxon>Pseudomonadota</taxon>
        <taxon>Gammaproteobacteria</taxon>
        <taxon>Methylococcales</taxon>
        <taxon>Methylococcaceae</taxon>
        <taxon>Methylomonas</taxon>
    </lineage>
</organism>
<dbReference type="GO" id="GO:0006449">
    <property type="term" value="P:regulation of translational termination"/>
    <property type="evidence" value="ECO:0007669"/>
    <property type="project" value="TreeGrafter"/>
</dbReference>
<protein>
    <recommendedName>
        <fullName evidence="2">Fe2OG dioxygenase domain-containing protein</fullName>
    </recommendedName>
</protein>
<reference key="2">
    <citation type="submission" date="2011-05" db="EMBL/GenBank/DDBJ databases">
        <title>Complete genome sequence of the aerobic marine methanotroph Methylomonas methanica MC09.</title>
        <authorList>
            <person name="Boden R."/>
            <person name="Cunliffe M."/>
            <person name="Scanlan J."/>
            <person name="Moussard H."/>
            <person name="Kits K.D."/>
            <person name="Klotz M."/>
            <person name="Jetten M."/>
            <person name="Vuilleumier S."/>
            <person name="Han J."/>
            <person name="Peters L."/>
            <person name="Mikhailova N."/>
            <person name="Teshima H."/>
            <person name="Tapia R."/>
            <person name="Kyrpides N."/>
            <person name="Ivanova N."/>
            <person name="Pagani I."/>
            <person name="Cheng J.-F."/>
            <person name="Goodwin L."/>
            <person name="Han C."/>
            <person name="Hauser L."/>
            <person name="Land M."/>
            <person name="Lapidus A."/>
            <person name="Lucas S."/>
            <person name="Pitluck S."/>
            <person name="Woyke T."/>
            <person name="Stein L.Y."/>
            <person name="Murrell C."/>
        </authorList>
    </citation>
    <scope>NUCLEOTIDE SEQUENCE</scope>
    <source>
        <strain>MC09</strain>
    </source>
</reference>
<dbReference type="PROSITE" id="PS51471">
    <property type="entry name" value="FE2OG_OXY"/>
    <property type="match status" value="1"/>
</dbReference>
<keyword evidence="1" id="KW-0408">Iron</keyword>
<evidence type="ECO:0000256" key="1">
    <source>
        <dbReference type="RuleBase" id="RU003682"/>
    </source>
</evidence>
<sequence>MADLSHWIQATHLRPDTLDRYRTTLAGTPVTPVVIEDFLVKKKALRIAEHLGSEATYERCYGVYRQHSPVTHEQWMATDESRRMYTYLKLDGVASEYVASPNRLSYLLLVHALQSGGFNHFFETIAQQRLQPPESVEVHAHTEGDYLRIHNDANKRRRLCAVLYLTPDWSADDGGELCFSLPLREEFRLEAFFNRLLVFLPTPETRHFIAPLGKTATGKTRYSLVCWFNK</sequence>
<dbReference type="Pfam" id="PF13640">
    <property type="entry name" value="2OG-FeII_Oxy_3"/>
    <property type="match status" value="1"/>
</dbReference>